<proteinExistence type="predicted"/>
<keyword evidence="3" id="KW-1185">Reference proteome</keyword>
<protein>
    <submittedName>
        <fullName evidence="2">Uncharacterized protein</fullName>
    </submittedName>
</protein>
<evidence type="ECO:0000313" key="2">
    <source>
        <dbReference type="EMBL" id="TKV96149.1"/>
    </source>
</evidence>
<reference evidence="2" key="1">
    <citation type="submission" date="2019-03" db="EMBL/GenBank/DDBJ databases">
        <title>WGS assembly of Setaria viridis.</title>
        <authorList>
            <person name="Huang P."/>
            <person name="Jenkins J."/>
            <person name="Grimwood J."/>
            <person name="Barry K."/>
            <person name="Healey A."/>
            <person name="Mamidi S."/>
            <person name="Sreedasyam A."/>
            <person name="Shu S."/>
            <person name="Feldman M."/>
            <person name="Wu J."/>
            <person name="Yu Y."/>
            <person name="Chen C."/>
            <person name="Johnson J."/>
            <person name="Rokhsar D."/>
            <person name="Baxter I."/>
            <person name="Schmutz J."/>
            <person name="Brutnell T."/>
            <person name="Kellogg E."/>
        </authorList>
    </citation>
    <scope>NUCLEOTIDE SEQUENCE [LARGE SCALE GENOMIC DNA]</scope>
</reference>
<dbReference type="EMBL" id="CM016560">
    <property type="protein sequence ID" value="TKV96149.1"/>
    <property type="molecule type" value="Genomic_DNA"/>
</dbReference>
<accession>A0A4U6T3H0</accession>
<evidence type="ECO:0000256" key="1">
    <source>
        <dbReference type="SAM" id="MobiDB-lite"/>
    </source>
</evidence>
<dbReference type="Proteomes" id="UP000298652">
    <property type="component" value="Chromosome 9"/>
</dbReference>
<organism evidence="2 3">
    <name type="scientific">Setaria viridis</name>
    <name type="common">Green bristlegrass</name>
    <name type="synonym">Setaria italica subsp. viridis</name>
    <dbReference type="NCBI Taxonomy" id="4556"/>
    <lineage>
        <taxon>Eukaryota</taxon>
        <taxon>Viridiplantae</taxon>
        <taxon>Streptophyta</taxon>
        <taxon>Embryophyta</taxon>
        <taxon>Tracheophyta</taxon>
        <taxon>Spermatophyta</taxon>
        <taxon>Magnoliopsida</taxon>
        <taxon>Liliopsida</taxon>
        <taxon>Poales</taxon>
        <taxon>Poaceae</taxon>
        <taxon>PACMAD clade</taxon>
        <taxon>Panicoideae</taxon>
        <taxon>Panicodae</taxon>
        <taxon>Paniceae</taxon>
        <taxon>Cenchrinae</taxon>
        <taxon>Setaria</taxon>
    </lineage>
</organism>
<feature type="region of interest" description="Disordered" evidence="1">
    <location>
        <begin position="38"/>
        <end position="84"/>
    </location>
</feature>
<dbReference type="Gramene" id="TKV96149">
    <property type="protein sequence ID" value="TKV96149"/>
    <property type="gene ID" value="SEVIR_9G410350v2"/>
</dbReference>
<name>A0A4U6T3H0_SETVI</name>
<dbReference type="AlphaFoldDB" id="A0A4U6T3H0"/>
<evidence type="ECO:0000313" key="3">
    <source>
        <dbReference type="Proteomes" id="UP000298652"/>
    </source>
</evidence>
<sequence>MHACSCRRRRQRNGDRGRRRRWRRFRQGTRVVERWRGRVRGSENARRRQPPTLRRRRPLGSPRAPVAQPHARTPPLQAKSNTTC</sequence>
<feature type="compositionally biased region" description="Basic residues" evidence="1">
    <location>
        <begin position="47"/>
        <end position="58"/>
    </location>
</feature>
<feature type="region of interest" description="Disordered" evidence="1">
    <location>
        <begin position="1"/>
        <end position="21"/>
    </location>
</feature>
<gene>
    <name evidence="2" type="ORF">SEVIR_9G410350v2</name>
</gene>